<dbReference type="EMBL" id="AYYD01000433">
    <property type="protein sequence ID" value="ETK10934.1"/>
    <property type="molecule type" value="Genomic_DNA"/>
</dbReference>
<dbReference type="InterPro" id="IPR001173">
    <property type="entry name" value="Glyco_trans_2-like"/>
</dbReference>
<dbReference type="SUPFAM" id="SSF53448">
    <property type="entry name" value="Nucleotide-diphospho-sugar transferases"/>
    <property type="match status" value="1"/>
</dbReference>
<keyword evidence="6" id="KW-1185">Reference proteome</keyword>
<evidence type="ECO:0000256" key="3">
    <source>
        <dbReference type="ARBA" id="ARBA00022679"/>
    </source>
</evidence>
<dbReference type="Proteomes" id="UP000018874">
    <property type="component" value="Unassembled WGS sequence"/>
</dbReference>
<dbReference type="PANTHER" id="PTHR43398">
    <property type="entry name" value="DOLICHOL-PHOSPHATE MANNOSYLTRANSFERASE SUBUNIT 1"/>
    <property type="match status" value="1"/>
</dbReference>
<comment type="similarity">
    <text evidence="1">Belongs to the glycosyltransferase 2 family.</text>
</comment>
<dbReference type="InterPro" id="IPR029044">
    <property type="entry name" value="Nucleotide-diphossugar_trans"/>
</dbReference>
<dbReference type="PANTHER" id="PTHR43398:SF1">
    <property type="entry name" value="DOLICHOL-PHOSPHATE MANNOSYLTRANSFERASE SUBUNIT 1"/>
    <property type="match status" value="1"/>
</dbReference>
<feature type="domain" description="Glycosyltransferase 2-like" evidence="4">
    <location>
        <begin position="7"/>
        <end position="173"/>
    </location>
</feature>
<dbReference type="Gene3D" id="3.90.550.10">
    <property type="entry name" value="Spore Coat Polysaccharide Biosynthesis Protein SpsA, Chain A"/>
    <property type="match status" value="1"/>
</dbReference>
<accession>W2CUN3</accession>
<keyword evidence="3" id="KW-0808">Transferase</keyword>
<sequence length="246" mass="28138">MIFSYAIVVPMANEEDDFEAFVAVLREALDRIGSGAVYFVVDGVSKDATRRLCEELSAADERFVTVWAPENRNVVDAYLRGYREAYAGGYEYIIEMDGGLSHDPRALPMFLRVLNEGNECAFGSRFMNGGSICDSNPRRTFLSRSGTILSNILLGTKLHDMTSGYQGFHRSVVASFMNYPLLSKAHFYQTELRYLLRKTRYAEVPIHYRAPSPRVSRNAIRNSFAVLFHYFFRRLRFQSTFIKQPS</sequence>
<dbReference type="GO" id="GO:0016020">
    <property type="term" value="C:membrane"/>
    <property type="evidence" value="ECO:0007669"/>
    <property type="project" value="GOC"/>
</dbReference>
<name>W2CUN3_9BACT</name>
<reference evidence="5 6" key="1">
    <citation type="submission" date="2013-11" db="EMBL/GenBank/DDBJ databases">
        <title>Single cell genomics of uncultured Tannerella BU063 (oral taxon 286).</title>
        <authorList>
            <person name="Beall C.J."/>
            <person name="Campbell A.G."/>
            <person name="Griffen A.L."/>
            <person name="Podar M."/>
            <person name="Leys E.J."/>
        </authorList>
    </citation>
    <scope>NUCLEOTIDE SEQUENCE [LARGE SCALE GENOMIC DNA]</scope>
    <source>
        <strain evidence="5">Cell 6/7/9</strain>
    </source>
</reference>
<evidence type="ECO:0000313" key="5">
    <source>
        <dbReference type="EMBL" id="ETK10934.1"/>
    </source>
</evidence>
<dbReference type="GO" id="GO:0009247">
    <property type="term" value="P:glycolipid biosynthetic process"/>
    <property type="evidence" value="ECO:0007669"/>
    <property type="project" value="TreeGrafter"/>
</dbReference>
<keyword evidence="2" id="KW-0328">Glycosyltransferase</keyword>
<evidence type="ECO:0000259" key="4">
    <source>
        <dbReference type="Pfam" id="PF00535"/>
    </source>
</evidence>
<evidence type="ECO:0000313" key="6">
    <source>
        <dbReference type="Proteomes" id="UP000018874"/>
    </source>
</evidence>
<evidence type="ECO:0000256" key="1">
    <source>
        <dbReference type="ARBA" id="ARBA00006739"/>
    </source>
</evidence>
<dbReference type="PATRIC" id="fig|1411021.3.peg.102"/>
<protein>
    <recommendedName>
        <fullName evidence="4">Glycosyltransferase 2-like domain-containing protein</fullName>
    </recommendedName>
</protein>
<dbReference type="AlphaFoldDB" id="W2CUN3"/>
<gene>
    <name evidence="5" type="ORF">T231_02110</name>
</gene>
<dbReference type="Pfam" id="PF00535">
    <property type="entry name" value="Glycos_transf_2"/>
    <property type="match status" value="1"/>
</dbReference>
<dbReference type="GO" id="GO:0004582">
    <property type="term" value="F:dolichyl-phosphate beta-D-mannosyltransferase activity"/>
    <property type="evidence" value="ECO:0007669"/>
    <property type="project" value="InterPro"/>
</dbReference>
<organism evidence="5 6">
    <name type="scientific">Tannerella sp. oral taxon BU063 isolate Cell 6/7/9</name>
    <dbReference type="NCBI Taxonomy" id="1411021"/>
    <lineage>
        <taxon>Bacteria</taxon>
        <taxon>Pseudomonadati</taxon>
        <taxon>Bacteroidota</taxon>
        <taxon>Bacteroidia</taxon>
        <taxon>Bacteroidales</taxon>
        <taxon>Tannerellaceae</taxon>
        <taxon>Tannerella</taxon>
    </lineage>
</organism>
<evidence type="ECO:0000256" key="2">
    <source>
        <dbReference type="ARBA" id="ARBA00022676"/>
    </source>
</evidence>
<comment type="caution">
    <text evidence="5">The sequence shown here is derived from an EMBL/GenBank/DDBJ whole genome shotgun (WGS) entry which is preliminary data.</text>
</comment>
<dbReference type="InterPro" id="IPR039528">
    <property type="entry name" value="DPM1-like"/>
</dbReference>
<proteinExistence type="inferred from homology"/>